<proteinExistence type="predicted"/>
<dbReference type="EMBL" id="JAWWNJ010000115">
    <property type="protein sequence ID" value="KAK6991849.1"/>
    <property type="molecule type" value="Genomic_DNA"/>
</dbReference>
<comment type="caution">
    <text evidence="2">The sequence shown here is derived from an EMBL/GenBank/DDBJ whole genome shotgun (WGS) entry which is preliminary data.</text>
</comment>
<accession>A0AAV9ZS92</accession>
<keyword evidence="3" id="KW-1185">Reference proteome</keyword>
<dbReference type="Proteomes" id="UP001362999">
    <property type="component" value="Unassembled WGS sequence"/>
</dbReference>
<dbReference type="AlphaFoldDB" id="A0AAV9ZS92"/>
<protein>
    <submittedName>
        <fullName evidence="2">Uncharacterized protein</fullName>
    </submittedName>
</protein>
<evidence type="ECO:0000313" key="2">
    <source>
        <dbReference type="EMBL" id="KAK6991849.1"/>
    </source>
</evidence>
<evidence type="ECO:0000256" key="1">
    <source>
        <dbReference type="SAM" id="MobiDB-lite"/>
    </source>
</evidence>
<feature type="region of interest" description="Disordered" evidence="1">
    <location>
        <begin position="18"/>
        <end position="41"/>
    </location>
</feature>
<evidence type="ECO:0000313" key="3">
    <source>
        <dbReference type="Proteomes" id="UP001362999"/>
    </source>
</evidence>
<organism evidence="2 3">
    <name type="scientific">Favolaschia claudopus</name>
    <dbReference type="NCBI Taxonomy" id="2862362"/>
    <lineage>
        <taxon>Eukaryota</taxon>
        <taxon>Fungi</taxon>
        <taxon>Dikarya</taxon>
        <taxon>Basidiomycota</taxon>
        <taxon>Agaricomycotina</taxon>
        <taxon>Agaricomycetes</taxon>
        <taxon>Agaricomycetidae</taxon>
        <taxon>Agaricales</taxon>
        <taxon>Marasmiineae</taxon>
        <taxon>Mycenaceae</taxon>
        <taxon>Favolaschia</taxon>
    </lineage>
</organism>
<name>A0AAV9ZS92_9AGAR</name>
<sequence length="379" mass="43549">MSILSSNLDETCRFGPLPGTVPVMPRHSRRRSSTPTPPRFAPIHAVYRPGTTLRLFSPRNLPDVPARDDESFFGKYYRHIFNDSERARIVDSPLEMCAEHEPQYDAGSTPKSITLQEALTPGERERPTHVWTAKSTSFGDNLLVIRLYDPLYYGDNYHTNRFTQRDQLVSVEKEVYTRLESLQGKLIPRFYGVFVAEIPGDARYAARYVYAVVLDWMPGVDVRHIMANNVGRDTCIPHKAAIINSVAKYFWEIVGMGVYLDASCDSNTLMQLEPMAATASFCHSATCPFRHRLYINERFTHPKSISREVALKYTPRIILIDMMCARFLGPREQFLEDGAFDLRLCRKLVLSQWCSEWVSQFQREIKEAFEEVDDSNLLD</sequence>
<gene>
    <name evidence="2" type="ORF">R3P38DRAFT_3438124</name>
</gene>
<reference evidence="2 3" key="1">
    <citation type="journal article" date="2024" name="J Genomics">
        <title>Draft genome sequencing and assembly of Favolaschia claudopus CIRM-BRFM 2984 isolated from oak limbs.</title>
        <authorList>
            <person name="Navarro D."/>
            <person name="Drula E."/>
            <person name="Chaduli D."/>
            <person name="Cazenave R."/>
            <person name="Ahrendt S."/>
            <person name="Wang J."/>
            <person name="Lipzen A."/>
            <person name="Daum C."/>
            <person name="Barry K."/>
            <person name="Grigoriev I.V."/>
            <person name="Favel A."/>
            <person name="Rosso M.N."/>
            <person name="Martin F."/>
        </authorList>
    </citation>
    <scope>NUCLEOTIDE SEQUENCE [LARGE SCALE GENOMIC DNA]</scope>
    <source>
        <strain evidence="2 3">CIRM-BRFM 2984</strain>
    </source>
</reference>